<dbReference type="RefSeq" id="WP_006771255.1">
    <property type="nucleotide sequence ID" value="NZ_GG667612.1"/>
</dbReference>
<protein>
    <recommendedName>
        <fullName evidence="1">Neutral/alkaline non-lysosomal ceramidase N-terminal domain-containing protein</fullName>
    </recommendedName>
</protein>
<dbReference type="EMBL" id="ACIO01000043">
    <property type="protein sequence ID" value="EFD01090.1"/>
    <property type="molecule type" value="Genomic_DNA"/>
</dbReference>
<dbReference type="Proteomes" id="UP000004968">
    <property type="component" value="Unassembled WGS sequence"/>
</dbReference>
<name>D3AAS5_9FIRM</name>
<organism evidence="2 3">
    <name type="scientific">Hungatella hathewayi DSM 13479</name>
    <dbReference type="NCBI Taxonomy" id="566550"/>
    <lineage>
        <taxon>Bacteria</taxon>
        <taxon>Bacillati</taxon>
        <taxon>Bacillota</taxon>
        <taxon>Clostridia</taxon>
        <taxon>Lachnospirales</taxon>
        <taxon>Lachnospiraceae</taxon>
        <taxon>Hungatella</taxon>
    </lineage>
</organism>
<dbReference type="AlphaFoldDB" id="D3AAS5"/>
<gene>
    <name evidence="2" type="ORF">CLOSTHATH_00696</name>
</gene>
<evidence type="ECO:0000313" key="2">
    <source>
        <dbReference type="EMBL" id="EFD01090.1"/>
    </source>
</evidence>
<comment type="caution">
    <text evidence="2">The sequence shown here is derived from an EMBL/GenBank/DDBJ whole genome shotgun (WGS) entry which is preliminary data.</text>
</comment>
<proteinExistence type="predicted"/>
<feature type="domain" description="Neutral/alkaline non-lysosomal ceramidase N-terminal" evidence="1">
    <location>
        <begin position="20"/>
        <end position="233"/>
    </location>
</feature>
<dbReference type="HOGENOM" id="CLU_030011_4_0_9"/>
<dbReference type="InterPro" id="IPR031329">
    <property type="entry name" value="NEUT/ALK_ceramidase_N"/>
</dbReference>
<dbReference type="GeneID" id="93152467"/>
<evidence type="ECO:0000313" key="3">
    <source>
        <dbReference type="Proteomes" id="UP000004968"/>
    </source>
</evidence>
<reference evidence="2 3" key="1">
    <citation type="submission" date="2010-01" db="EMBL/GenBank/DDBJ databases">
        <authorList>
            <person name="Weinstock G."/>
            <person name="Sodergren E."/>
            <person name="Clifton S."/>
            <person name="Fulton L."/>
            <person name="Fulton B."/>
            <person name="Courtney L."/>
            <person name="Fronick C."/>
            <person name="Harrison M."/>
            <person name="Strong C."/>
            <person name="Farmer C."/>
            <person name="Delahaunty K."/>
            <person name="Markovic C."/>
            <person name="Hall O."/>
            <person name="Minx P."/>
            <person name="Tomlinson C."/>
            <person name="Mitreva M."/>
            <person name="Nelson J."/>
            <person name="Hou S."/>
            <person name="Wollam A."/>
            <person name="Pepin K.H."/>
            <person name="Johnson M."/>
            <person name="Bhonagiri V."/>
            <person name="Nash W.E."/>
            <person name="Warren W."/>
            <person name="Chinwalla A."/>
            <person name="Mardis E.R."/>
            <person name="Wilson R.K."/>
        </authorList>
    </citation>
    <scope>NUCLEOTIDE SEQUENCE [LARGE SCALE GENOMIC DNA]</scope>
    <source>
        <strain evidence="2 3">DSM 13479</strain>
    </source>
</reference>
<accession>D3AAS5</accession>
<dbReference type="Pfam" id="PF04734">
    <property type="entry name" value="Ceramidase_alk"/>
    <property type="match status" value="1"/>
</dbReference>
<evidence type="ECO:0000259" key="1">
    <source>
        <dbReference type="Pfam" id="PF04734"/>
    </source>
</evidence>
<sequence length="441" mass="49646">MGKISAGAAKICITPPSEMMPAYFHGKMIFEGIYEDIYLRALVFDNGDRRMAFLSYESGDMARMEELRSAVKRECGLDPENVCFSAVHNHEAPTFANTHKGVKNIPEKLDWVMRYGDFIIRQTVLCVNEAISRMKPARYCVSTGKSFINANRDQLFENGLWGQGRDFEGPSDKELAVLRFTGYDGKIIGALVNYAVHGTACYQGMDEKQEKYLIAGDLPGMISNYLEERYRDDGAVFLWTSGAAANQNPIFFSSYQKYEHDKSHSLQYSVGYGVWTLCRHLAETQAVDVIKVLERMGEGKEKLHAAIVDRKIILPGQVIRYPDDGETAVMARADTPFSGTIEDGEPVELELKLLTLDDYAFLGLNGELDCGTGLRLKEKSPLKNTFIITHTGERAGYLPDKQGYDNHTQEFYASNVKDGCTEEYLIPAVMEMFTDRFEDDE</sequence>